<gene>
    <name evidence="1" type="ORF">SK128_016568</name>
</gene>
<name>A0AAN9FTX9_HALRR</name>
<dbReference type="Proteomes" id="UP001381693">
    <property type="component" value="Unassembled WGS sequence"/>
</dbReference>
<comment type="caution">
    <text evidence="1">The sequence shown here is derived from an EMBL/GenBank/DDBJ whole genome shotgun (WGS) entry which is preliminary data.</text>
</comment>
<evidence type="ECO:0000313" key="1">
    <source>
        <dbReference type="EMBL" id="KAK7086491.1"/>
    </source>
</evidence>
<dbReference type="AlphaFoldDB" id="A0AAN9FTX9"/>
<keyword evidence="2" id="KW-1185">Reference proteome</keyword>
<reference evidence="1 2" key="1">
    <citation type="submission" date="2023-11" db="EMBL/GenBank/DDBJ databases">
        <title>Halocaridina rubra genome assembly.</title>
        <authorList>
            <person name="Smith C."/>
        </authorList>
    </citation>
    <scope>NUCLEOTIDE SEQUENCE [LARGE SCALE GENOMIC DNA]</scope>
    <source>
        <strain evidence="1">EP-1</strain>
        <tissue evidence="1">Whole</tissue>
    </source>
</reference>
<evidence type="ECO:0000313" key="2">
    <source>
        <dbReference type="Proteomes" id="UP001381693"/>
    </source>
</evidence>
<organism evidence="1 2">
    <name type="scientific">Halocaridina rubra</name>
    <name type="common">Hawaiian red shrimp</name>
    <dbReference type="NCBI Taxonomy" id="373956"/>
    <lineage>
        <taxon>Eukaryota</taxon>
        <taxon>Metazoa</taxon>
        <taxon>Ecdysozoa</taxon>
        <taxon>Arthropoda</taxon>
        <taxon>Crustacea</taxon>
        <taxon>Multicrustacea</taxon>
        <taxon>Malacostraca</taxon>
        <taxon>Eumalacostraca</taxon>
        <taxon>Eucarida</taxon>
        <taxon>Decapoda</taxon>
        <taxon>Pleocyemata</taxon>
        <taxon>Caridea</taxon>
        <taxon>Atyoidea</taxon>
        <taxon>Atyidae</taxon>
        <taxon>Halocaridina</taxon>
    </lineage>
</organism>
<dbReference type="EMBL" id="JAXCGZ010000170">
    <property type="protein sequence ID" value="KAK7086491.1"/>
    <property type="molecule type" value="Genomic_DNA"/>
</dbReference>
<feature type="non-terminal residue" evidence="1">
    <location>
        <position position="73"/>
    </location>
</feature>
<sequence>MRHNTFRPKVGRTLFYNCLHTPNGILSEALEFISDTNYGINIILLVSRGSGSTLKSRNRDLLEEHCLKGPLGW</sequence>
<protein>
    <submittedName>
        <fullName evidence="1">Uncharacterized protein</fullName>
    </submittedName>
</protein>
<accession>A0AAN9FTX9</accession>
<proteinExistence type="predicted"/>